<dbReference type="AlphaFoldDB" id="A0A4Y2IZM1"/>
<name>A0A4Y2IZM1_ARAVE</name>
<proteinExistence type="predicted"/>
<keyword evidence="2" id="KW-1185">Reference proteome</keyword>
<comment type="caution">
    <text evidence="1">The sequence shown here is derived from an EMBL/GenBank/DDBJ whole genome shotgun (WGS) entry which is preliminary data.</text>
</comment>
<reference evidence="1 2" key="1">
    <citation type="journal article" date="2019" name="Sci. Rep.">
        <title>Orb-weaving spider Araneus ventricosus genome elucidates the spidroin gene catalogue.</title>
        <authorList>
            <person name="Kono N."/>
            <person name="Nakamura H."/>
            <person name="Ohtoshi R."/>
            <person name="Moran D.A.P."/>
            <person name="Shinohara A."/>
            <person name="Yoshida Y."/>
            <person name="Fujiwara M."/>
            <person name="Mori M."/>
            <person name="Tomita M."/>
            <person name="Arakawa K."/>
        </authorList>
    </citation>
    <scope>NUCLEOTIDE SEQUENCE [LARGE SCALE GENOMIC DNA]</scope>
</reference>
<dbReference type="Proteomes" id="UP000499080">
    <property type="component" value="Unassembled WGS sequence"/>
</dbReference>
<sequence>MYGVWLSSSYCLAVTGYHPPLRFEDMLWGIPYLSSGEPVRHLSPATASFKASKNFRFVLLSSAVCSEAPHKSVNTTILSSQTLCCSFFSHSAPL</sequence>
<organism evidence="1 2">
    <name type="scientific">Araneus ventricosus</name>
    <name type="common">Orbweaver spider</name>
    <name type="synonym">Epeira ventricosa</name>
    <dbReference type="NCBI Taxonomy" id="182803"/>
    <lineage>
        <taxon>Eukaryota</taxon>
        <taxon>Metazoa</taxon>
        <taxon>Ecdysozoa</taxon>
        <taxon>Arthropoda</taxon>
        <taxon>Chelicerata</taxon>
        <taxon>Arachnida</taxon>
        <taxon>Araneae</taxon>
        <taxon>Araneomorphae</taxon>
        <taxon>Entelegynae</taxon>
        <taxon>Araneoidea</taxon>
        <taxon>Araneidae</taxon>
        <taxon>Araneus</taxon>
    </lineage>
</organism>
<evidence type="ECO:0000313" key="2">
    <source>
        <dbReference type="Proteomes" id="UP000499080"/>
    </source>
</evidence>
<gene>
    <name evidence="1" type="ORF">AVEN_73106_1</name>
</gene>
<evidence type="ECO:0000313" key="1">
    <source>
        <dbReference type="EMBL" id="GBM83110.1"/>
    </source>
</evidence>
<protein>
    <submittedName>
        <fullName evidence="1">Uncharacterized protein</fullName>
    </submittedName>
</protein>
<dbReference type="EMBL" id="BGPR01003056">
    <property type="protein sequence ID" value="GBM83110.1"/>
    <property type="molecule type" value="Genomic_DNA"/>
</dbReference>
<accession>A0A4Y2IZM1</accession>